<name>A0CG80_PARTE</name>
<dbReference type="HOGENOM" id="CLU_1117537_0_0_1"/>
<evidence type="ECO:0000313" key="1">
    <source>
        <dbReference type="EMBL" id="CAK69797.1"/>
    </source>
</evidence>
<dbReference type="AlphaFoldDB" id="A0CG80"/>
<dbReference type="InParanoid" id="A0CG80"/>
<dbReference type="EMBL" id="CT868073">
    <property type="protein sequence ID" value="CAK69797.1"/>
    <property type="molecule type" value="Genomic_DNA"/>
</dbReference>
<protein>
    <recommendedName>
        <fullName evidence="3">Transmembrane protein</fullName>
    </recommendedName>
</protein>
<dbReference type="GeneID" id="5022979"/>
<keyword evidence="2" id="KW-1185">Reference proteome</keyword>
<dbReference type="Proteomes" id="UP000000600">
    <property type="component" value="Unassembled WGS sequence"/>
</dbReference>
<sequence length="249" mass="30245">MVTSLIQSNLSFQHQEQFEQCDPIQSYTNKQIIKKNFSFFDSIFSQSMQVQFDYERTQSLSSQICTFRSDQLHWLILLFDVTILIQSYLSTFNFVYKFPNKQLNQTTLDLSNLINYQLNNLNFVYIMISYVQQSNIFRKNEKQNQRSIIKFWVSKVQLIRELRILLQFYSLEFEEENYKFAKNNRQLKKFKQMNVSHLSNNYNNQMCEPKMECQEFQNFNQGFRKSKITLFFILKFVKYRNNKSKRKST</sequence>
<dbReference type="KEGG" id="ptm:GSPATT00038242001"/>
<proteinExistence type="predicted"/>
<reference evidence="1 2" key="1">
    <citation type="journal article" date="2006" name="Nature">
        <title>Global trends of whole-genome duplications revealed by the ciliate Paramecium tetraurelia.</title>
        <authorList>
            <consortium name="Genoscope"/>
            <person name="Aury J.-M."/>
            <person name="Jaillon O."/>
            <person name="Duret L."/>
            <person name="Noel B."/>
            <person name="Jubin C."/>
            <person name="Porcel B.M."/>
            <person name="Segurens B."/>
            <person name="Daubin V."/>
            <person name="Anthouard V."/>
            <person name="Aiach N."/>
            <person name="Arnaiz O."/>
            <person name="Billaut A."/>
            <person name="Beisson J."/>
            <person name="Blanc I."/>
            <person name="Bouhouche K."/>
            <person name="Camara F."/>
            <person name="Duharcourt S."/>
            <person name="Guigo R."/>
            <person name="Gogendeau D."/>
            <person name="Katinka M."/>
            <person name="Keller A.-M."/>
            <person name="Kissmehl R."/>
            <person name="Klotz C."/>
            <person name="Koll F."/>
            <person name="Le Moue A."/>
            <person name="Lepere C."/>
            <person name="Malinsky S."/>
            <person name="Nowacki M."/>
            <person name="Nowak J.K."/>
            <person name="Plattner H."/>
            <person name="Poulain J."/>
            <person name="Ruiz F."/>
            <person name="Serrano V."/>
            <person name="Zagulski M."/>
            <person name="Dessen P."/>
            <person name="Betermier M."/>
            <person name="Weissenbach J."/>
            <person name="Scarpelli C."/>
            <person name="Schachter V."/>
            <person name="Sperling L."/>
            <person name="Meyer E."/>
            <person name="Cohen J."/>
            <person name="Wincker P."/>
        </authorList>
    </citation>
    <scope>NUCLEOTIDE SEQUENCE [LARGE SCALE GENOMIC DNA]</scope>
    <source>
        <strain evidence="1 2">Stock d4-2</strain>
    </source>
</reference>
<dbReference type="RefSeq" id="XP_001437194.1">
    <property type="nucleotide sequence ID" value="XM_001437157.1"/>
</dbReference>
<evidence type="ECO:0000313" key="2">
    <source>
        <dbReference type="Proteomes" id="UP000000600"/>
    </source>
</evidence>
<evidence type="ECO:0008006" key="3">
    <source>
        <dbReference type="Google" id="ProtNLM"/>
    </source>
</evidence>
<organism evidence="1 2">
    <name type="scientific">Paramecium tetraurelia</name>
    <dbReference type="NCBI Taxonomy" id="5888"/>
    <lineage>
        <taxon>Eukaryota</taxon>
        <taxon>Sar</taxon>
        <taxon>Alveolata</taxon>
        <taxon>Ciliophora</taxon>
        <taxon>Intramacronucleata</taxon>
        <taxon>Oligohymenophorea</taxon>
        <taxon>Peniculida</taxon>
        <taxon>Parameciidae</taxon>
        <taxon>Paramecium</taxon>
    </lineage>
</organism>
<accession>A0CG80</accession>
<gene>
    <name evidence="1" type="ORF">GSPATT00038242001</name>
</gene>